<dbReference type="GO" id="GO:0031418">
    <property type="term" value="F:L-ascorbic acid binding"/>
    <property type="evidence" value="ECO:0007669"/>
    <property type="project" value="UniProtKB-KW"/>
</dbReference>
<evidence type="ECO:0000256" key="3">
    <source>
        <dbReference type="ARBA" id="ARBA00022896"/>
    </source>
</evidence>
<dbReference type="PROSITE" id="PS51471">
    <property type="entry name" value="FE2OG_OXY"/>
    <property type="match status" value="1"/>
</dbReference>
<organism evidence="9 10">
    <name type="scientific">Proteus mirabilis</name>
    <dbReference type="NCBI Taxonomy" id="584"/>
    <lineage>
        <taxon>Bacteria</taxon>
        <taxon>Pseudomonadati</taxon>
        <taxon>Pseudomonadota</taxon>
        <taxon>Gammaproteobacteria</taxon>
        <taxon>Enterobacterales</taxon>
        <taxon>Morganellaceae</taxon>
        <taxon>Proteus</taxon>
    </lineage>
</organism>
<dbReference type="KEGG" id="pvl:AOB99_07500"/>
<evidence type="ECO:0000313" key="8">
    <source>
        <dbReference type="EMBL" id="EKW9775657.1"/>
    </source>
</evidence>
<evidence type="ECO:0000259" key="7">
    <source>
        <dbReference type="PROSITE" id="PS51471"/>
    </source>
</evidence>
<keyword evidence="2" id="KW-0479">Metal-binding</keyword>
<evidence type="ECO:0000256" key="5">
    <source>
        <dbReference type="ARBA" id="ARBA00023002"/>
    </source>
</evidence>
<dbReference type="Pfam" id="PF13640">
    <property type="entry name" value="2OG-FeII_Oxy_3"/>
    <property type="match status" value="1"/>
</dbReference>
<reference evidence="8" key="2">
    <citation type="submission" date="2023-06" db="EMBL/GenBank/DDBJ databases">
        <authorList>
            <consortium name="Clinical and Environmental Microbiology Branch: Whole genome sequencing antimicrobial resistance pathogens in the healthcare setting"/>
        </authorList>
    </citation>
    <scope>NUCLEOTIDE SEQUENCE</scope>
    <source>
        <strain evidence="8">Microbial</strain>
    </source>
</reference>
<keyword evidence="6" id="KW-0408">Iron</keyword>
<dbReference type="OMA" id="YPPGAFY"/>
<dbReference type="PANTHER" id="PTHR12907">
    <property type="entry name" value="EGL NINE HOMOLOG-RELATED"/>
    <property type="match status" value="1"/>
</dbReference>
<evidence type="ECO:0000256" key="1">
    <source>
        <dbReference type="ARBA" id="ARBA00001961"/>
    </source>
</evidence>
<dbReference type="InterPro" id="IPR005123">
    <property type="entry name" value="Oxoglu/Fe-dep_dioxygenase_dom"/>
</dbReference>
<name>A0A379GIW4_PROMI</name>
<dbReference type="SMART" id="SM00702">
    <property type="entry name" value="P4Hc"/>
    <property type="match status" value="1"/>
</dbReference>
<dbReference type="GO" id="GO:0071456">
    <property type="term" value="P:cellular response to hypoxia"/>
    <property type="evidence" value="ECO:0007669"/>
    <property type="project" value="TreeGrafter"/>
</dbReference>
<dbReference type="RefSeq" id="WP_004242697.1">
    <property type="nucleotide sequence ID" value="NZ_ABFDCH020000123.1"/>
</dbReference>
<dbReference type="GO" id="GO:0031543">
    <property type="term" value="F:peptidyl-proline dioxygenase activity"/>
    <property type="evidence" value="ECO:0007669"/>
    <property type="project" value="TreeGrafter"/>
</dbReference>
<dbReference type="Proteomes" id="UP000254191">
    <property type="component" value="Unassembled WGS sequence"/>
</dbReference>
<feature type="domain" description="Fe2OG dioxygenase" evidence="7">
    <location>
        <begin position="89"/>
        <end position="190"/>
    </location>
</feature>
<keyword evidence="5" id="KW-0560">Oxidoreductase</keyword>
<dbReference type="InterPro" id="IPR051559">
    <property type="entry name" value="HIF_prolyl_hydroxylases"/>
</dbReference>
<evidence type="ECO:0000313" key="10">
    <source>
        <dbReference type="Proteomes" id="UP000254191"/>
    </source>
</evidence>
<keyword evidence="4" id="KW-0223">Dioxygenase</keyword>
<accession>A0A379GIW4</accession>
<dbReference type="InterPro" id="IPR006620">
    <property type="entry name" value="Pro_4_hyd_alph"/>
</dbReference>
<dbReference type="AlphaFoldDB" id="A0A379GIW4"/>
<sequence length="202" mass="23394">MNIASLLEQIADKGWCVWDDFLTPEAVKQLRACFGNDAQQARIGRHENLLAETTIRSDKIRWLEPQMGEPVQHYLMQMESIQRAVNREFFLGLFEYEAHFACYEKGAFYKKHLDAFKENVTRRLTTVLYLNDEWTPQDGGELVIYDLDDNQLATVAPQGGRLVVFLSEQFPHEVLPTHKERISIAGWFRVNGVRDNFLDIAS</sequence>
<reference evidence="9 10" key="1">
    <citation type="submission" date="2018-06" db="EMBL/GenBank/DDBJ databases">
        <authorList>
            <consortium name="Pathogen Informatics"/>
            <person name="Doyle S."/>
        </authorList>
    </citation>
    <scope>NUCLEOTIDE SEQUENCE [LARGE SCALE GENOMIC DNA]</scope>
    <source>
        <strain evidence="9 10">NCTC11938</strain>
    </source>
</reference>
<evidence type="ECO:0000313" key="9">
    <source>
        <dbReference type="EMBL" id="SUC40929.1"/>
    </source>
</evidence>
<dbReference type="Proteomes" id="UP001171165">
    <property type="component" value="Unassembled WGS sequence"/>
</dbReference>
<keyword evidence="3" id="KW-0847">Vitamin C</keyword>
<dbReference type="InterPro" id="IPR044862">
    <property type="entry name" value="Pro_4_hyd_alph_FE2OG_OXY"/>
</dbReference>
<evidence type="ECO:0000256" key="2">
    <source>
        <dbReference type="ARBA" id="ARBA00022723"/>
    </source>
</evidence>
<dbReference type="GO" id="GO:0008198">
    <property type="term" value="F:ferrous iron binding"/>
    <property type="evidence" value="ECO:0007669"/>
    <property type="project" value="TreeGrafter"/>
</dbReference>
<gene>
    <name evidence="9" type="ORF">NCTC11938_05231</name>
    <name evidence="8" type="ORF">PW210_001463</name>
</gene>
<dbReference type="PANTHER" id="PTHR12907:SF26">
    <property type="entry name" value="HIF PROLYL HYDROXYLASE, ISOFORM C"/>
    <property type="match status" value="1"/>
</dbReference>
<dbReference type="EMBL" id="UGTS01000006">
    <property type="protein sequence ID" value="SUC40929.1"/>
    <property type="molecule type" value="Genomic_DNA"/>
</dbReference>
<dbReference type="Gene3D" id="2.60.120.620">
    <property type="entry name" value="q2cbj1_9rhob like domain"/>
    <property type="match status" value="1"/>
</dbReference>
<dbReference type="GeneID" id="6801076"/>
<evidence type="ECO:0000256" key="6">
    <source>
        <dbReference type="ARBA" id="ARBA00023004"/>
    </source>
</evidence>
<dbReference type="EMBL" id="ABKSPD020000004">
    <property type="protein sequence ID" value="EKW9775657.1"/>
    <property type="molecule type" value="Genomic_DNA"/>
</dbReference>
<proteinExistence type="predicted"/>
<comment type="cofactor">
    <cofactor evidence="1">
        <name>L-ascorbate</name>
        <dbReference type="ChEBI" id="CHEBI:38290"/>
    </cofactor>
</comment>
<evidence type="ECO:0000256" key="4">
    <source>
        <dbReference type="ARBA" id="ARBA00022964"/>
    </source>
</evidence>
<protein>
    <submittedName>
        <fullName evidence="9">2-oxoglutarate and Fe(II)-dependent oxygenase superfamily protein</fullName>
    </submittedName>
    <submittedName>
        <fullName evidence="8">2OG-Fe(II) oxygenase</fullName>
    </submittedName>
</protein>